<keyword evidence="2" id="KW-0732">Signal</keyword>
<dbReference type="PROSITE" id="PS51257">
    <property type="entry name" value="PROKAR_LIPOPROTEIN"/>
    <property type="match status" value="1"/>
</dbReference>
<name>A0A496PJL5_9MICC</name>
<evidence type="ECO:0000313" key="4">
    <source>
        <dbReference type="Proteomes" id="UP000273119"/>
    </source>
</evidence>
<reference evidence="3 4" key="1">
    <citation type="submission" date="2018-07" db="EMBL/GenBank/DDBJ databases">
        <title>Arthrobacter sp. nov., isolated from raw cow's milk with high bacterial count.</title>
        <authorList>
            <person name="Hahne J."/>
            <person name="Isele D."/>
            <person name="Lipski A."/>
        </authorList>
    </citation>
    <scope>NUCLEOTIDE SEQUENCE [LARGE SCALE GENOMIC DNA]</scope>
    <source>
        <strain evidence="3 4">JZ R-183</strain>
    </source>
</reference>
<dbReference type="EMBL" id="QQXL01000003">
    <property type="protein sequence ID" value="RKW70685.1"/>
    <property type="molecule type" value="Genomic_DNA"/>
</dbReference>
<dbReference type="Proteomes" id="UP000273119">
    <property type="component" value="Unassembled WGS sequence"/>
</dbReference>
<dbReference type="RefSeq" id="WP_121484710.1">
    <property type="nucleotide sequence ID" value="NZ_QQXL01000003.1"/>
</dbReference>
<dbReference type="AlphaFoldDB" id="A0A496PJL5"/>
<evidence type="ECO:0000313" key="3">
    <source>
        <dbReference type="EMBL" id="RKW70685.1"/>
    </source>
</evidence>
<feature type="region of interest" description="Disordered" evidence="1">
    <location>
        <begin position="204"/>
        <end position="240"/>
    </location>
</feature>
<keyword evidence="4" id="KW-1185">Reference proteome</keyword>
<feature type="region of interest" description="Disordered" evidence="1">
    <location>
        <begin position="27"/>
        <end position="113"/>
    </location>
</feature>
<feature type="chain" id="PRO_5038925949" description="Secreted protein" evidence="2">
    <location>
        <begin position="24"/>
        <end position="550"/>
    </location>
</feature>
<evidence type="ECO:0000256" key="1">
    <source>
        <dbReference type="SAM" id="MobiDB-lite"/>
    </source>
</evidence>
<evidence type="ECO:0000256" key="2">
    <source>
        <dbReference type="SAM" id="SignalP"/>
    </source>
</evidence>
<evidence type="ECO:0008006" key="5">
    <source>
        <dbReference type="Google" id="ProtNLM"/>
    </source>
</evidence>
<sequence>MRHRPHRRLTVLCGAVIAALALASCTPAGGPAAQDPASSSSGRVDASAESGQATDPWAPPKSGSGAAPDQSQDPEQDEASGEPSQNVDGEHTDQDGLPYAENPDGVDPNGKTITALPASQIKKYLDRGAAKAGGSVRAPGLSWGDGAPVEVGTLSLLQAREAPTQPVLAMREYAAPASDGGEEVPLSRVVYLGNQVVLFAGPTAREDGGSDAPTTLRYSTGRAWKNGPRLGNNDPGTSQHVSDPLAVGGRVYWTLSTQNDANEWSWVLHSWKPGESKLTTEASSDSLTKGLRSYGAPPRNSSLIHHKGRLYFAVTLDSSDSDTNQPTALISVPLTSGAPRLEAKEGSRPYSTSAGLVFSTTYPDVMDNYTNRALRGLRLLSSPGESQALLNVTRDEAQRGVAQVNAQMQDSGESSPVALLGPPTLVGAQKNTVTLIVRGQVVSLDLSRRKGSRLVPAQRIAAAPADRPVQCGDKVAFPVQLLVPQGADLASSPQLWVSFDSNNGTLLWQPLEEMRSPSGCAGEAFTAQGIPVYDGNTVKTPLARVTVGGS</sequence>
<comment type="caution">
    <text evidence="3">The sequence shown here is derived from an EMBL/GenBank/DDBJ whole genome shotgun (WGS) entry which is preliminary data.</text>
</comment>
<protein>
    <recommendedName>
        <fullName evidence="5">Secreted protein</fullName>
    </recommendedName>
</protein>
<gene>
    <name evidence="3" type="ORF">DWQ67_06115</name>
</gene>
<proteinExistence type="predicted"/>
<organism evidence="3 4">
    <name type="scientific">Galactobacter caseinivorans</name>
    <dbReference type="NCBI Taxonomy" id="2676123"/>
    <lineage>
        <taxon>Bacteria</taxon>
        <taxon>Bacillati</taxon>
        <taxon>Actinomycetota</taxon>
        <taxon>Actinomycetes</taxon>
        <taxon>Micrococcales</taxon>
        <taxon>Micrococcaceae</taxon>
        <taxon>Galactobacter</taxon>
    </lineage>
</organism>
<feature type="signal peptide" evidence="2">
    <location>
        <begin position="1"/>
        <end position="23"/>
    </location>
</feature>
<accession>A0A496PJL5</accession>